<feature type="transmembrane region" description="Helical" evidence="6">
    <location>
        <begin position="77"/>
        <end position="96"/>
    </location>
</feature>
<sequence>MRFQQQKGTDAVAILAYTSLVGIVPMLGFMLALFSVSNYFEQFEILVMDQVVANLMPSSQPIIQDYLFAFSEKATSLKWPGLTVMLITTLMLLWKVDQKLNELWPDVRKRRWWVSLLHYLGISLFGPILLGLSLVISSAILALPLISDTTPFIEKLLFGLKIIPVMLSWLGFTLLFKFVPACYVSTRAAAIGGFLAMAQIEVLKVGFGAYVKLFPTYDLIYGAFAAVPLFLLWLYLSWFIVIWNGSVVATLSEQYKNWKTEKHG</sequence>
<dbReference type="PANTHER" id="PTHR30213">
    <property type="entry name" value="INNER MEMBRANE PROTEIN YHJD"/>
    <property type="match status" value="1"/>
</dbReference>
<keyword evidence="3 6" id="KW-0812">Transmembrane</keyword>
<dbReference type="PIRSF" id="PIRSF035875">
    <property type="entry name" value="RNase_BN"/>
    <property type="match status" value="1"/>
</dbReference>
<feature type="transmembrane region" description="Helical" evidence="6">
    <location>
        <begin position="158"/>
        <end position="176"/>
    </location>
</feature>
<evidence type="ECO:0000256" key="5">
    <source>
        <dbReference type="ARBA" id="ARBA00023136"/>
    </source>
</evidence>
<keyword evidence="2" id="KW-1003">Cell membrane</keyword>
<evidence type="ECO:0000313" key="7">
    <source>
        <dbReference type="EMBL" id="BBP45144.1"/>
    </source>
</evidence>
<dbReference type="Proteomes" id="UP000501726">
    <property type="component" value="Chromosome"/>
</dbReference>
<evidence type="ECO:0000256" key="4">
    <source>
        <dbReference type="ARBA" id="ARBA00022989"/>
    </source>
</evidence>
<dbReference type="NCBIfam" id="TIGR00765">
    <property type="entry name" value="yihY_not_rbn"/>
    <property type="match status" value="1"/>
</dbReference>
<protein>
    <submittedName>
        <fullName evidence="7">Uncharacterized protein</fullName>
    </submittedName>
</protein>
<organism evidence="7 8">
    <name type="scientific">Thiosulfatimonas sediminis</name>
    <dbReference type="NCBI Taxonomy" id="2675054"/>
    <lineage>
        <taxon>Bacteria</taxon>
        <taxon>Pseudomonadati</taxon>
        <taxon>Pseudomonadota</taxon>
        <taxon>Gammaproteobacteria</taxon>
        <taxon>Thiotrichales</taxon>
        <taxon>Piscirickettsiaceae</taxon>
        <taxon>Thiosulfatimonas</taxon>
    </lineage>
</organism>
<feature type="transmembrane region" description="Helical" evidence="6">
    <location>
        <begin position="12"/>
        <end position="34"/>
    </location>
</feature>
<comment type="subcellular location">
    <subcellularLocation>
        <location evidence="1">Cell membrane</location>
        <topology evidence="1">Multi-pass membrane protein</topology>
    </subcellularLocation>
</comment>
<feature type="transmembrane region" description="Helical" evidence="6">
    <location>
        <begin position="188"/>
        <end position="207"/>
    </location>
</feature>
<evidence type="ECO:0000313" key="8">
    <source>
        <dbReference type="Proteomes" id="UP000501726"/>
    </source>
</evidence>
<evidence type="ECO:0000256" key="3">
    <source>
        <dbReference type="ARBA" id="ARBA00022692"/>
    </source>
</evidence>
<name>A0A6F8PSZ1_9GAMM</name>
<proteinExistence type="predicted"/>
<dbReference type="InterPro" id="IPR017039">
    <property type="entry name" value="Virul_fac_BrkB"/>
</dbReference>
<dbReference type="PANTHER" id="PTHR30213:SF0">
    <property type="entry name" value="UPF0761 MEMBRANE PROTEIN YIHY"/>
    <property type="match status" value="1"/>
</dbReference>
<dbReference type="KEGG" id="tse:THMIRHAS_05170"/>
<evidence type="ECO:0000256" key="1">
    <source>
        <dbReference type="ARBA" id="ARBA00004651"/>
    </source>
</evidence>
<evidence type="ECO:0000256" key="6">
    <source>
        <dbReference type="SAM" id="Phobius"/>
    </source>
</evidence>
<keyword evidence="4 6" id="KW-1133">Transmembrane helix</keyword>
<keyword evidence="8" id="KW-1185">Reference proteome</keyword>
<accession>A0A6F8PSZ1</accession>
<dbReference type="EMBL" id="AP021889">
    <property type="protein sequence ID" value="BBP45144.1"/>
    <property type="molecule type" value="Genomic_DNA"/>
</dbReference>
<dbReference type="GO" id="GO:0005886">
    <property type="term" value="C:plasma membrane"/>
    <property type="evidence" value="ECO:0007669"/>
    <property type="project" value="UniProtKB-SubCell"/>
</dbReference>
<feature type="transmembrane region" description="Helical" evidence="6">
    <location>
        <begin position="219"/>
        <end position="243"/>
    </location>
</feature>
<evidence type="ECO:0000256" key="2">
    <source>
        <dbReference type="ARBA" id="ARBA00022475"/>
    </source>
</evidence>
<reference evidence="8" key="1">
    <citation type="submission" date="2019-11" db="EMBL/GenBank/DDBJ databases">
        <title>Isolation and characterization of two novel species in the genus Thiomicrorhabdus.</title>
        <authorList>
            <person name="Mochizuki J."/>
            <person name="Kojima H."/>
            <person name="Fukui M."/>
        </authorList>
    </citation>
    <scope>NUCLEOTIDE SEQUENCE [LARGE SCALE GENOMIC DNA]</scope>
    <source>
        <strain evidence="8">aks77</strain>
    </source>
</reference>
<gene>
    <name evidence="7" type="ORF">THMIRHAS_05170</name>
</gene>
<keyword evidence="5 6" id="KW-0472">Membrane</keyword>
<dbReference type="Pfam" id="PF03631">
    <property type="entry name" value="Virul_fac_BrkB"/>
    <property type="match status" value="1"/>
</dbReference>
<dbReference type="AlphaFoldDB" id="A0A6F8PSZ1"/>
<feature type="transmembrane region" description="Helical" evidence="6">
    <location>
        <begin position="116"/>
        <end position="146"/>
    </location>
</feature>